<dbReference type="PANTHER" id="PTHR34823:SF1">
    <property type="entry name" value="CHITIN-BINDING TYPE-4 DOMAIN-CONTAINING PROTEIN"/>
    <property type="match status" value="1"/>
</dbReference>
<dbReference type="GO" id="GO:0005975">
    <property type="term" value="P:carbohydrate metabolic process"/>
    <property type="evidence" value="ECO:0007669"/>
    <property type="project" value="InterPro"/>
</dbReference>
<dbReference type="SUPFAM" id="SSF49384">
    <property type="entry name" value="Carbohydrate-binding domain"/>
    <property type="match status" value="1"/>
</dbReference>
<feature type="chain" id="PRO_5042512974" evidence="3">
    <location>
        <begin position="25"/>
        <end position="378"/>
    </location>
</feature>
<evidence type="ECO:0000256" key="3">
    <source>
        <dbReference type="SAM" id="SignalP"/>
    </source>
</evidence>
<dbReference type="SUPFAM" id="SSF81296">
    <property type="entry name" value="E set domains"/>
    <property type="match status" value="1"/>
</dbReference>
<dbReference type="Gene3D" id="2.60.40.290">
    <property type="match status" value="1"/>
</dbReference>
<dbReference type="RefSeq" id="WP_306270477.1">
    <property type="nucleotide sequence ID" value="NZ_CP130472.1"/>
</dbReference>
<dbReference type="InterPro" id="IPR008965">
    <property type="entry name" value="CBM2/CBM3_carb-bd_dom_sf"/>
</dbReference>
<dbReference type="PANTHER" id="PTHR34823">
    <property type="entry name" value="GLCNAC-BINDING PROTEIN A"/>
    <property type="match status" value="1"/>
</dbReference>
<dbReference type="Proteomes" id="UP001235874">
    <property type="component" value="Chromosome"/>
</dbReference>
<accession>A0AAJ6HRS5</accession>
<sequence length="378" mass="39775">MNRSRTAALLTAAVTLALGAVALATTPEPAAAHGAAMTPGSRTYLCWQDGLSQTGEIRPNNPACSAAVAQSGANSLYNWFSVLRSDAGGRTTGFIPDGQLCSGGNTSFRGFDLPRTDWPLTHLTAGARLDFRYSNWAHHPGTFYFYVTKNSWSPTRALAWSDLEEQPFLTVTNPPQRGGVGTNEGHYYFSGNLPSGKSGQHIIYSRWVRSDSQENFFGCSDVVFDGGNGQVTGVGPGGTPPPTTPPPTTPPPTTPPPTTPPPTTPPPTTPPPTTPPPAGDCMAVYKVVSAWQGGFQGEVMIMNHSSAPYNGWTASWTWPNGQSISQIWGATQTSSGSSVTARNVDYNATVAPEGTTTFGFLASTNGTNGLPTVSCTGR</sequence>
<dbReference type="GO" id="GO:0004497">
    <property type="term" value="F:monooxygenase activity"/>
    <property type="evidence" value="ECO:0007669"/>
    <property type="project" value="UniProtKB-KW"/>
</dbReference>
<keyword evidence="5" id="KW-0560">Oxidoreductase</keyword>
<dbReference type="InterPro" id="IPR006311">
    <property type="entry name" value="TAT_signal"/>
</dbReference>
<name>A0AAJ6HRS5_9ACTN</name>
<dbReference type="CDD" id="cd21177">
    <property type="entry name" value="LPMO_AA10"/>
    <property type="match status" value="1"/>
</dbReference>
<proteinExistence type="predicted"/>
<protein>
    <submittedName>
        <fullName evidence="5">Lytic polysaccharide monooxygenase</fullName>
    </submittedName>
</protein>
<dbReference type="PROSITE" id="PS51173">
    <property type="entry name" value="CBM2"/>
    <property type="match status" value="1"/>
</dbReference>
<dbReference type="Pfam" id="PF03067">
    <property type="entry name" value="LPMO_10"/>
    <property type="match status" value="1"/>
</dbReference>
<gene>
    <name evidence="5" type="ORF">Q3V37_16905</name>
</gene>
<dbReference type="PROSITE" id="PS51318">
    <property type="entry name" value="TAT"/>
    <property type="match status" value="1"/>
</dbReference>
<evidence type="ECO:0000313" key="5">
    <source>
        <dbReference type="EMBL" id="WLS43114.1"/>
    </source>
</evidence>
<keyword evidence="1 3" id="KW-0732">Signal</keyword>
<dbReference type="Pfam" id="PF00553">
    <property type="entry name" value="CBM_2"/>
    <property type="match status" value="1"/>
</dbReference>
<dbReference type="GO" id="GO:0004553">
    <property type="term" value="F:hydrolase activity, hydrolyzing O-glycosyl compounds"/>
    <property type="evidence" value="ECO:0007669"/>
    <property type="project" value="InterPro"/>
</dbReference>
<evidence type="ECO:0000313" key="6">
    <source>
        <dbReference type="Proteomes" id="UP001235874"/>
    </source>
</evidence>
<dbReference type="SMART" id="SM00637">
    <property type="entry name" value="CBD_II"/>
    <property type="match status" value="1"/>
</dbReference>
<organism evidence="5 6">
    <name type="scientific">Micromonospora profundi</name>
    <dbReference type="NCBI Taxonomy" id="1420889"/>
    <lineage>
        <taxon>Bacteria</taxon>
        <taxon>Bacillati</taxon>
        <taxon>Actinomycetota</taxon>
        <taxon>Actinomycetes</taxon>
        <taxon>Micromonosporales</taxon>
        <taxon>Micromonosporaceae</taxon>
        <taxon>Micromonospora</taxon>
    </lineage>
</organism>
<keyword evidence="6" id="KW-1185">Reference proteome</keyword>
<dbReference type="InterPro" id="IPR014756">
    <property type="entry name" value="Ig_E-set"/>
</dbReference>
<dbReference type="AlphaFoldDB" id="A0AAJ6HRS5"/>
<reference evidence="5 6" key="1">
    <citation type="submission" date="2023-07" db="EMBL/GenBank/DDBJ databases">
        <title>Micromonospora profundi TRM 95458 converts glycerol to a new osmotic compound.</title>
        <authorList>
            <person name="Lu D."/>
        </authorList>
    </citation>
    <scope>NUCLEOTIDE SEQUENCE [LARGE SCALE GENOMIC DNA]</scope>
    <source>
        <strain evidence="5 6">TRM95458</strain>
    </source>
</reference>
<feature type="compositionally biased region" description="Gly residues" evidence="2">
    <location>
        <begin position="228"/>
        <end position="237"/>
    </location>
</feature>
<dbReference type="Gene3D" id="2.70.50.50">
    <property type="entry name" value="chitin-binding protein cbp21"/>
    <property type="match status" value="1"/>
</dbReference>
<dbReference type="EMBL" id="CP130472">
    <property type="protein sequence ID" value="WLS43114.1"/>
    <property type="molecule type" value="Genomic_DNA"/>
</dbReference>
<keyword evidence="5" id="KW-0503">Monooxygenase</keyword>
<dbReference type="InterPro" id="IPR001919">
    <property type="entry name" value="CBD2"/>
</dbReference>
<feature type="region of interest" description="Disordered" evidence="2">
    <location>
        <begin position="228"/>
        <end position="278"/>
    </location>
</feature>
<dbReference type="InterPro" id="IPR004302">
    <property type="entry name" value="Cellulose/chitin-bd_N"/>
</dbReference>
<feature type="signal peptide" evidence="3">
    <location>
        <begin position="1"/>
        <end position="24"/>
    </location>
</feature>
<evidence type="ECO:0000256" key="1">
    <source>
        <dbReference type="ARBA" id="ARBA00022729"/>
    </source>
</evidence>
<dbReference type="GO" id="GO:0030247">
    <property type="term" value="F:polysaccharide binding"/>
    <property type="evidence" value="ECO:0007669"/>
    <property type="project" value="UniProtKB-UniRule"/>
</dbReference>
<evidence type="ECO:0000259" key="4">
    <source>
        <dbReference type="PROSITE" id="PS51173"/>
    </source>
</evidence>
<dbReference type="InterPro" id="IPR051024">
    <property type="entry name" value="GlcNAc_Chitin_IntDeg"/>
</dbReference>
<evidence type="ECO:0000256" key="2">
    <source>
        <dbReference type="SAM" id="MobiDB-lite"/>
    </source>
</evidence>
<dbReference type="KEGG" id="mprn:Q3V37_16905"/>
<feature type="compositionally biased region" description="Pro residues" evidence="2">
    <location>
        <begin position="238"/>
        <end position="278"/>
    </location>
</feature>
<feature type="domain" description="CBM2" evidence="4">
    <location>
        <begin position="274"/>
        <end position="378"/>
    </location>
</feature>
<dbReference type="InterPro" id="IPR012291">
    <property type="entry name" value="CBM2_carb-bd_dom_sf"/>
</dbReference>